<protein>
    <submittedName>
        <fullName evidence="1">Uncharacterized protein</fullName>
    </submittedName>
</protein>
<organism evidence="1 2">
    <name type="scientific">Arctium lappa</name>
    <name type="common">Greater burdock</name>
    <name type="synonym">Lappa major</name>
    <dbReference type="NCBI Taxonomy" id="4217"/>
    <lineage>
        <taxon>Eukaryota</taxon>
        <taxon>Viridiplantae</taxon>
        <taxon>Streptophyta</taxon>
        <taxon>Embryophyta</taxon>
        <taxon>Tracheophyta</taxon>
        <taxon>Spermatophyta</taxon>
        <taxon>Magnoliopsida</taxon>
        <taxon>eudicotyledons</taxon>
        <taxon>Gunneridae</taxon>
        <taxon>Pentapetalae</taxon>
        <taxon>asterids</taxon>
        <taxon>campanulids</taxon>
        <taxon>Asterales</taxon>
        <taxon>Asteraceae</taxon>
        <taxon>Carduoideae</taxon>
        <taxon>Cardueae</taxon>
        <taxon>Arctiinae</taxon>
        <taxon>Arctium</taxon>
    </lineage>
</organism>
<accession>A0ACB9BAG1</accession>
<gene>
    <name evidence="1" type="ORF">L6452_19618</name>
</gene>
<proteinExistence type="predicted"/>
<keyword evidence="2" id="KW-1185">Reference proteome</keyword>
<name>A0ACB9BAG1_ARCLA</name>
<dbReference type="EMBL" id="CM042052">
    <property type="protein sequence ID" value="KAI3718736.1"/>
    <property type="molecule type" value="Genomic_DNA"/>
</dbReference>
<sequence>MLKDHNNPPIFCLNYFSAPNLEALALEANESQVWNGDSVANSYLTLPRCFFVPITVGVSTFGVFTWFYKFSIESSNDRFSQFGSDSIQEAHALLDRYSLDVYVADGWPYECLAIVLNKESSSVPVLGFLAKAMSSRGILWEKAW</sequence>
<reference evidence="2" key="1">
    <citation type="journal article" date="2022" name="Mol. Ecol. Resour.">
        <title>The genomes of chicory, endive, great burdock and yacon provide insights into Asteraceae palaeo-polyploidization history and plant inulin production.</title>
        <authorList>
            <person name="Fan W."/>
            <person name="Wang S."/>
            <person name="Wang H."/>
            <person name="Wang A."/>
            <person name="Jiang F."/>
            <person name="Liu H."/>
            <person name="Zhao H."/>
            <person name="Xu D."/>
            <person name="Zhang Y."/>
        </authorList>
    </citation>
    <scope>NUCLEOTIDE SEQUENCE [LARGE SCALE GENOMIC DNA]</scope>
    <source>
        <strain evidence="2">cv. Niubang</strain>
    </source>
</reference>
<reference evidence="1 2" key="2">
    <citation type="journal article" date="2022" name="Mol. Ecol. Resour.">
        <title>The genomes of chicory, endive, great burdock and yacon provide insights into Asteraceae paleo-polyploidization history and plant inulin production.</title>
        <authorList>
            <person name="Fan W."/>
            <person name="Wang S."/>
            <person name="Wang H."/>
            <person name="Wang A."/>
            <person name="Jiang F."/>
            <person name="Liu H."/>
            <person name="Zhao H."/>
            <person name="Xu D."/>
            <person name="Zhang Y."/>
        </authorList>
    </citation>
    <scope>NUCLEOTIDE SEQUENCE [LARGE SCALE GENOMIC DNA]</scope>
    <source>
        <strain evidence="2">cv. Niubang</strain>
    </source>
</reference>
<evidence type="ECO:0000313" key="2">
    <source>
        <dbReference type="Proteomes" id="UP001055879"/>
    </source>
</evidence>
<comment type="caution">
    <text evidence="1">The sequence shown here is derived from an EMBL/GenBank/DDBJ whole genome shotgun (WGS) entry which is preliminary data.</text>
</comment>
<evidence type="ECO:0000313" key="1">
    <source>
        <dbReference type="EMBL" id="KAI3718736.1"/>
    </source>
</evidence>
<dbReference type="Proteomes" id="UP001055879">
    <property type="component" value="Linkage Group LG06"/>
</dbReference>